<feature type="compositionally biased region" description="Polar residues" evidence="1">
    <location>
        <begin position="241"/>
        <end position="255"/>
    </location>
</feature>
<reference evidence="3" key="2">
    <citation type="submission" date="2015-01" db="EMBL/GenBank/DDBJ databases">
        <title>Evolutionary Origins and Diversification of the Mycorrhizal Mutualists.</title>
        <authorList>
            <consortium name="DOE Joint Genome Institute"/>
            <consortium name="Mycorrhizal Genomics Consortium"/>
            <person name="Kohler A."/>
            <person name="Kuo A."/>
            <person name="Nagy L.G."/>
            <person name="Floudas D."/>
            <person name="Copeland A."/>
            <person name="Barry K.W."/>
            <person name="Cichocki N."/>
            <person name="Veneault-Fourrey C."/>
            <person name="LaButti K."/>
            <person name="Lindquist E.A."/>
            <person name="Lipzen A."/>
            <person name="Lundell T."/>
            <person name="Morin E."/>
            <person name="Murat C."/>
            <person name="Riley R."/>
            <person name="Ohm R."/>
            <person name="Sun H."/>
            <person name="Tunlid A."/>
            <person name="Henrissat B."/>
            <person name="Grigoriev I.V."/>
            <person name="Hibbett D.S."/>
            <person name="Martin F."/>
        </authorList>
    </citation>
    <scope>NUCLEOTIDE SEQUENCE [LARGE SCALE GENOMIC DNA]</scope>
    <source>
        <strain evidence="3">Ve08.2h10</strain>
    </source>
</reference>
<organism evidence="2 3">
    <name type="scientific">Paxillus rubicundulus Ve08.2h10</name>
    <dbReference type="NCBI Taxonomy" id="930991"/>
    <lineage>
        <taxon>Eukaryota</taxon>
        <taxon>Fungi</taxon>
        <taxon>Dikarya</taxon>
        <taxon>Basidiomycota</taxon>
        <taxon>Agaricomycotina</taxon>
        <taxon>Agaricomycetes</taxon>
        <taxon>Agaricomycetidae</taxon>
        <taxon>Boletales</taxon>
        <taxon>Paxilineae</taxon>
        <taxon>Paxillaceae</taxon>
        <taxon>Paxillus</taxon>
    </lineage>
</organism>
<reference evidence="2 3" key="1">
    <citation type="submission" date="2014-04" db="EMBL/GenBank/DDBJ databases">
        <authorList>
            <consortium name="DOE Joint Genome Institute"/>
            <person name="Kuo A."/>
            <person name="Kohler A."/>
            <person name="Jargeat P."/>
            <person name="Nagy L.G."/>
            <person name="Floudas D."/>
            <person name="Copeland A."/>
            <person name="Barry K.W."/>
            <person name="Cichocki N."/>
            <person name="Veneault-Fourrey C."/>
            <person name="LaButti K."/>
            <person name="Lindquist E.A."/>
            <person name="Lipzen A."/>
            <person name="Lundell T."/>
            <person name="Morin E."/>
            <person name="Murat C."/>
            <person name="Sun H."/>
            <person name="Tunlid A."/>
            <person name="Henrissat B."/>
            <person name="Grigoriev I.V."/>
            <person name="Hibbett D.S."/>
            <person name="Martin F."/>
            <person name="Nordberg H.P."/>
            <person name="Cantor M.N."/>
            <person name="Hua S.X."/>
        </authorList>
    </citation>
    <scope>NUCLEOTIDE SEQUENCE [LARGE SCALE GENOMIC DNA]</scope>
    <source>
        <strain evidence="2 3">Ve08.2h10</strain>
    </source>
</reference>
<dbReference type="OrthoDB" id="3248421at2759"/>
<gene>
    <name evidence="2" type="ORF">PAXRUDRAFT_147524</name>
</gene>
<feature type="compositionally biased region" description="Basic and acidic residues" evidence="1">
    <location>
        <begin position="82"/>
        <end position="144"/>
    </location>
</feature>
<dbReference type="STRING" id="930991.A0A0D0DLU1"/>
<dbReference type="InParanoid" id="A0A0D0DLU1"/>
<name>A0A0D0DLU1_9AGAM</name>
<feature type="compositionally biased region" description="Basic residues" evidence="1">
    <location>
        <begin position="611"/>
        <end position="625"/>
    </location>
</feature>
<dbReference type="HOGENOM" id="CLU_023581_0_0_1"/>
<dbReference type="AlphaFoldDB" id="A0A0D0DLU1"/>
<feature type="region of interest" description="Disordered" evidence="1">
    <location>
        <begin position="78"/>
        <end position="315"/>
    </location>
</feature>
<protein>
    <submittedName>
        <fullName evidence="2">Uncharacterized protein</fullName>
    </submittedName>
</protein>
<feature type="region of interest" description="Disordered" evidence="1">
    <location>
        <begin position="565"/>
        <end position="627"/>
    </location>
</feature>
<accession>A0A0D0DLU1</accession>
<feature type="compositionally biased region" description="Polar residues" evidence="1">
    <location>
        <begin position="217"/>
        <end position="228"/>
    </location>
</feature>
<keyword evidence="3" id="KW-1185">Reference proteome</keyword>
<proteinExistence type="predicted"/>
<feature type="compositionally biased region" description="Basic and acidic residues" evidence="1">
    <location>
        <begin position="597"/>
        <end position="610"/>
    </location>
</feature>
<feature type="compositionally biased region" description="Pro residues" evidence="1">
    <location>
        <begin position="375"/>
        <end position="389"/>
    </location>
</feature>
<evidence type="ECO:0000313" key="2">
    <source>
        <dbReference type="EMBL" id="KIK92363.1"/>
    </source>
</evidence>
<sequence>MSTVGGFGISQPYSPASGAQIEPGAITYTTTTGPDGRTVYHPFSYQTPQGVVHGIQWVPAEATQILPAGATPATAEFAASWDRNHGTRHDEKASDKRHRSDEKRRKKEEKESIRRLSKQFDKDMQEVEHLSMRDRDIQVRERSRSFYGDNPPGYGPPGSAPYGAYAHSPSNHSDLDRKFTELEIERETKYSSRQRKYSTSGGDRTSGYGPPPVAMYQTRTGYPTTGTVPYNRAASPYRQPSVHSTSPNIRPQEVSTYPGGPDVISRAASPYGRPDSISRAASPYGRPDPIARAASPYGRPPVEPIARVASPYGRPPVEPIARAASPYGRHPVEPIARAASPYAPSHSTYGARAPSPIPPRAPSPYVRGPQNSTSPYPPRAPSPYVPPPMSSGVYPPGHVLEGQPLSRSRAPSPMPGPPGIIFPSSPRMPGSVVGGDQQQLPAPEAFSRPANAAQPYTPFSTMKIQDMEQFYDQIPRMPLVLDTHDVYHQDWIRFMNDLALAWAGKMPIPEFSRGPPPKRSTLAADLIDLWNTNFFLTRRVEVVLYKGRERRSGHNTSSIDYHLPGFDIDSSSEDSSLSSSESDSDDDRYPGYGRGIDLTESRRRLKEKKEEKKRRKKEKKLRKKAKEREKTYSLFLTYVPPRGMPGPIQHGYYT</sequence>
<evidence type="ECO:0000256" key="1">
    <source>
        <dbReference type="SAM" id="MobiDB-lite"/>
    </source>
</evidence>
<feature type="region of interest" description="Disordered" evidence="1">
    <location>
        <begin position="335"/>
        <end position="415"/>
    </location>
</feature>
<dbReference type="EMBL" id="KN825288">
    <property type="protein sequence ID" value="KIK92363.1"/>
    <property type="molecule type" value="Genomic_DNA"/>
</dbReference>
<dbReference type="Proteomes" id="UP000054538">
    <property type="component" value="Unassembled WGS sequence"/>
</dbReference>
<feature type="compositionally biased region" description="Basic and acidic residues" evidence="1">
    <location>
        <begin position="173"/>
        <end position="190"/>
    </location>
</feature>
<evidence type="ECO:0000313" key="3">
    <source>
        <dbReference type="Proteomes" id="UP000054538"/>
    </source>
</evidence>
<feature type="region of interest" description="Disordered" evidence="1">
    <location>
        <begin position="1"/>
        <end position="20"/>
    </location>
</feature>